<organism evidence="2 3">
    <name type="scientific">Bacteroides sedimenti</name>
    <dbReference type="NCBI Taxonomy" id="2136147"/>
    <lineage>
        <taxon>Bacteria</taxon>
        <taxon>Pseudomonadati</taxon>
        <taxon>Bacteroidota</taxon>
        <taxon>Bacteroidia</taxon>
        <taxon>Bacteroidales</taxon>
        <taxon>Bacteroidaceae</taxon>
        <taxon>Bacteroides</taxon>
    </lineage>
</organism>
<dbReference type="RefSeq" id="WP_353332192.1">
    <property type="nucleotide sequence ID" value="NZ_AP028055.1"/>
</dbReference>
<gene>
    <name evidence="2" type="ORF">BSYN_00710</name>
</gene>
<dbReference type="PANTHER" id="PTHR41339:SF1">
    <property type="entry name" value="SECRETED PROTEIN"/>
    <property type="match status" value="1"/>
</dbReference>
<protein>
    <recommendedName>
        <fullName evidence="4">Lipoprotein</fullName>
    </recommendedName>
</protein>
<accession>A0ABN6YZP1</accession>
<sequence>MKKNFLKISFLVLFSLTMSTLTTSCSSDNDNAIETKADPNGYELKGELTGTRTLLAGQKYTLTGGYHVKNGGNLIIQEGVTIESTRAIDGACDYILVEQGGKINAKGTKDKPVVMTSVLKEPKAWGGIHICGKAPINLIGATKSEIGDAPFGGTDANDNSGVLSYVRLEYTGFAFNADKESNGFTFYGVGRGTQLDHLQSYKGADDGFEWFGGTVDAKYLVSTASEDDSFDWTDGWVGRGQFWIAVQDQSAPDATGTANGDCLIEADTRSDDFARKPASCPTLANLTLIGNNDTNAQKRGIRLRAGTYVKLYNSLVTGKPKCITTATAETEQSFIDGKSEIQYVYTANAYSYESGAALALDTKTGNAVNQTFSFTNGYVGTIDGGKDMSTVDSYFTKALFKGAVNANDDWTAGWTLK</sequence>
<evidence type="ECO:0008006" key="4">
    <source>
        <dbReference type="Google" id="ProtNLM"/>
    </source>
</evidence>
<evidence type="ECO:0000313" key="2">
    <source>
        <dbReference type="EMBL" id="BEG97806.1"/>
    </source>
</evidence>
<dbReference type="Proteomes" id="UP001496674">
    <property type="component" value="Chromosome"/>
</dbReference>
<feature type="chain" id="PRO_5045827282" description="Lipoprotein" evidence="1">
    <location>
        <begin position="25"/>
        <end position="417"/>
    </location>
</feature>
<dbReference type="PANTHER" id="PTHR41339">
    <property type="entry name" value="LIPL48"/>
    <property type="match status" value="1"/>
</dbReference>
<keyword evidence="3" id="KW-1185">Reference proteome</keyword>
<reference evidence="2 3" key="1">
    <citation type="submission" date="2023-04" db="EMBL/GenBank/DDBJ databases">
        <title>Draft genome sequence of acteroides sedimenti strain YN3PY1.</title>
        <authorList>
            <person name="Yoshida N."/>
        </authorList>
    </citation>
    <scope>NUCLEOTIDE SEQUENCE [LARGE SCALE GENOMIC DNA]</scope>
    <source>
        <strain evidence="2 3">YN3PY1</strain>
    </source>
</reference>
<feature type="signal peptide" evidence="1">
    <location>
        <begin position="1"/>
        <end position="24"/>
    </location>
</feature>
<keyword evidence="1" id="KW-0732">Signal</keyword>
<name>A0ABN6YZP1_9BACE</name>
<evidence type="ECO:0000256" key="1">
    <source>
        <dbReference type="SAM" id="SignalP"/>
    </source>
</evidence>
<dbReference type="PROSITE" id="PS51257">
    <property type="entry name" value="PROKAR_LIPOPROTEIN"/>
    <property type="match status" value="1"/>
</dbReference>
<evidence type="ECO:0000313" key="3">
    <source>
        <dbReference type="Proteomes" id="UP001496674"/>
    </source>
</evidence>
<dbReference type="EMBL" id="AP028055">
    <property type="protein sequence ID" value="BEG97806.1"/>
    <property type="molecule type" value="Genomic_DNA"/>
</dbReference>
<proteinExistence type="predicted"/>